<keyword evidence="8" id="KW-0594">Phospholipid biosynthesis</keyword>
<comment type="pathway">
    <text evidence="10">Phospholipid metabolism; phosphatidylglycerol biosynthesis; phosphatidylglycerol from CDP-diacylglycerol: step 2/2.</text>
</comment>
<feature type="domain" description="Tyrosine-protein phosphatase" evidence="24">
    <location>
        <begin position="105"/>
        <end position="256"/>
    </location>
</feature>
<keyword evidence="3" id="KW-0444">Lipid biosynthesis</keyword>
<dbReference type="InterPro" id="IPR016130">
    <property type="entry name" value="Tyr_Pase_AS"/>
</dbReference>
<comment type="catalytic activity">
    <reaction evidence="13">
        <text>O-phospho-L-threonyl-[protein] + H2O = L-threonyl-[protein] + phosphate</text>
        <dbReference type="Rhea" id="RHEA:47004"/>
        <dbReference type="Rhea" id="RHEA-COMP:11060"/>
        <dbReference type="Rhea" id="RHEA-COMP:11605"/>
        <dbReference type="ChEBI" id="CHEBI:15377"/>
        <dbReference type="ChEBI" id="CHEBI:30013"/>
        <dbReference type="ChEBI" id="CHEBI:43474"/>
        <dbReference type="ChEBI" id="CHEBI:61977"/>
        <dbReference type="EC" id="3.1.3.16"/>
    </reaction>
    <physiologicalReaction direction="left-to-right" evidence="13">
        <dbReference type="Rhea" id="RHEA:47005"/>
    </physiologicalReaction>
</comment>
<dbReference type="SMART" id="SM00195">
    <property type="entry name" value="DSPc"/>
    <property type="match status" value="1"/>
</dbReference>
<dbReference type="InParanoid" id="A0A2Y9E7K5"/>
<accession>A0A2Y9E7K5</accession>
<comment type="subunit">
    <text evidence="20">Interacts with STYXL1; the interaction inhibits PTPMT1 catalytic activity.</text>
</comment>
<dbReference type="KEGG" id="tmu:101354717"/>
<dbReference type="GO" id="GO:0008654">
    <property type="term" value="P:phospholipid biosynthetic process"/>
    <property type="evidence" value="ECO:0007669"/>
    <property type="project" value="UniProtKB-KW"/>
</dbReference>
<gene>
    <name evidence="27" type="primary">PTPMT1</name>
</gene>
<organism evidence="26 27">
    <name type="scientific">Trichechus manatus latirostris</name>
    <name type="common">Florida manatee</name>
    <dbReference type="NCBI Taxonomy" id="127582"/>
    <lineage>
        <taxon>Eukaryota</taxon>
        <taxon>Metazoa</taxon>
        <taxon>Chordata</taxon>
        <taxon>Craniata</taxon>
        <taxon>Vertebrata</taxon>
        <taxon>Euteleostomi</taxon>
        <taxon>Mammalia</taxon>
        <taxon>Eutheria</taxon>
        <taxon>Afrotheria</taxon>
        <taxon>Sirenia</taxon>
        <taxon>Trichechidae</taxon>
        <taxon>Trichechus</taxon>
    </lineage>
</organism>
<evidence type="ECO:0000256" key="10">
    <source>
        <dbReference type="ARBA" id="ARBA00024192"/>
    </source>
</evidence>
<evidence type="ECO:0000259" key="25">
    <source>
        <dbReference type="PROSITE" id="PS50056"/>
    </source>
</evidence>
<dbReference type="PANTHER" id="PTHR46712">
    <property type="entry name" value="PHOSPHATIDYLGLYCEROPHOSPHATASE AND PROTEIN-TYROSINE PHOSPHATASE 1"/>
    <property type="match status" value="1"/>
</dbReference>
<dbReference type="FunCoup" id="A0A2Y9E7K5">
    <property type="interactions" value="1890"/>
</dbReference>
<dbReference type="GeneID" id="101354717"/>
<dbReference type="GO" id="GO:0005739">
    <property type="term" value="C:mitochondrion"/>
    <property type="evidence" value="ECO:0007669"/>
    <property type="project" value="TreeGrafter"/>
</dbReference>
<dbReference type="RefSeq" id="XP_004387767.3">
    <property type="nucleotide sequence ID" value="XM_004387710.3"/>
</dbReference>
<dbReference type="InterPro" id="IPR042165">
    <property type="entry name" value="PTPMT1"/>
</dbReference>
<evidence type="ECO:0000256" key="7">
    <source>
        <dbReference type="ARBA" id="ARBA00023136"/>
    </source>
</evidence>
<evidence type="ECO:0000256" key="20">
    <source>
        <dbReference type="ARBA" id="ARBA00065692"/>
    </source>
</evidence>
<dbReference type="GO" id="GO:0016020">
    <property type="term" value="C:membrane"/>
    <property type="evidence" value="ECO:0007669"/>
    <property type="project" value="UniProtKB-SubCell"/>
</dbReference>
<name>A0A2Y9E7K5_TRIMA</name>
<evidence type="ECO:0000256" key="4">
    <source>
        <dbReference type="ARBA" id="ARBA00022801"/>
    </source>
</evidence>
<dbReference type="PANTHER" id="PTHR46712:SF1">
    <property type="entry name" value="PHOSPHATIDYLGLYCEROPHOSPHATASE AND PROTEIN-TYROSINE PHOSPHATASE 1"/>
    <property type="match status" value="1"/>
</dbReference>
<dbReference type="PROSITE" id="PS50056">
    <property type="entry name" value="TYR_PHOSPHATASE_2"/>
    <property type="match status" value="1"/>
</dbReference>
<keyword evidence="5" id="KW-0904">Protein phosphatase</keyword>
<keyword evidence="9" id="KW-1208">Phospholipid metabolism</keyword>
<evidence type="ECO:0000313" key="26">
    <source>
        <dbReference type="Proteomes" id="UP000248480"/>
    </source>
</evidence>
<dbReference type="Gene3D" id="3.90.190.10">
    <property type="entry name" value="Protein tyrosine phosphatase superfamily"/>
    <property type="match status" value="1"/>
</dbReference>
<dbReference type="SUPFAM" id="SSF52799">
    <property type="entry name" value="(Phosphotyrosine protein) phosphatases II"/>
    <property type="match status" value="1"/>
</dbReference>
<dbReference type="STRING" id="127582.A0A2Y9E7K5"/>
<dbReference type="Pfam" id="PF00782">
    <property type="entry name" value="DSPc"/>
    <property type="match status" value="1"/>
</dbReference>
<evidence type="ECO:0000256" key="13">
    <source>
        <dbReference type="ARBA" id="ARBA00048832"/>
    </source>
</evidence>
<feature type="compositionally biased region" description="Low complexity" evidence="23">
    <location>
        <begin position="32"/>
        <end position="50"/>
    </location>
</feature>
<evidence type="ECO:0000256" key="3">
    <source>
        <dbReference type="ARBA" id="ARBA00022516"/>
    </source>
</evidence>
<evidence type="ECO:0000313" key="27">
    <source>
        <dbReference type="RefSeq" id="XP_004387767.3"/>
    </source>
</evidence>
<dbReference type="FunFam" id="3.90.190.10:FF:000060">
    <property type="entry name" value="Phosphatidylglycerophosphatase and protein-tyrosine phosphatase 1"/>
    <property type="match status" value="1"/>
</dbReference>
<evidence type="ECO:0000256" key="19">
    <source>
        <dbReference type="ARBA" id="ARBA00055472"/>
    </source>
</evidence>
<reference evidence="27" key="1">
    <citation type="submission" date="2025-08" db="UniProtKB">
        <authorList>
            <consortium name="RefSeq"/>
        </authorList>
    </citation>
    <scope>IDENTIFICATION</scope>
</reference>
<comment type="catalytic activity">
    <reaction evidence="16">
        <text>1,2-dibutyryl-sn-glycero-3-phospho-(1D-myo-inositol-5-phosphate) + H2O = 1,2-dibutyryl-sn-glycero-3-phospho-(1D-myo-inositol) + phosphate</text>
        <dbReference type="Rhea" id="RHEA:42584"/>
        <dbReference type="ChEBI" id="CHEBI:15377"/>
        <dbReference type="ChEBI" id="CHEBI:43474"/>
        <dbReference type="ChEBI" id="CHEBI:82605"/>
        <dbReference type="ChEBI" id="CHEBI:82606"/>
    </reaction>
    <physiologicalReaction direction="left-to-right" evidence="16">
        <dbReference type="Rhea" id="RHEA:42585"/>
    </physiologicalReaction>
</comment>
<dbReference type="InterPro" id="IPR000387">
    <property type="entry name" value="Tyr_Pase_dom"/>
</dbReference>
<evidence type="ECO:0000256" key="11">
    <source>
        <dbReference type="ARBA" id="ARBA00024224"/>
    </source>
</evidence>
<keyword evidence="6" id="KW-0443">Lipid metabolism</keyword>
<dbReference type="InterPro" id="IPR000340">
    <property type="entry name" value="Dual-sp_phosphatase_cat-dom"/>
</dbReference>
<comment type="function">
    <text evidence="19">Lipid phosphatase which dephosphorylates phosphatidylglycerophosphate (PGP) to phosphatidylglycerol (PG). PGP is an essential intermediate in the biosynthetic pathway of cardiolipin, a mitochondrial-specific phospholipid regulating the membrane integrity and activities of the organelle. Has also been shown to display phosphatase activity toward phosphoprotein substrates, specifically mediates dephosphorylation of mitochondrial proteins, thereby playing an essential role in ATP production. Has probably a preference for proteins phosphorylated on Ser and/or Thr residues compared to proteins phosphorylated on Tyr residues. Probably involved in regulation of insulin secretion in pancreatic beta cells. May prevent intrinsic apoptosis, probably by regulating mitochondrial membrane integrity.</text>
</comment>
<dbReference type="CTD" id="114971"/>
<evidence type="ECO:0000256" key="14">
    <source>
        <dbReference type="ARBA" id="ARBA00050944"/>
    </source>
</evidence>
<keyword evidence="26" id="KW-1185">Reference proteome</keyword>
<evidence type="ECO:0000256" key="18">
    <source>
        <dbReference type="ARBA" id="ARBA00052780"/>
    </source>
</evidence>
<evidence type="ECO:0000256" key="15">
    <source>
        <dbReference type="ARBA" id="ARBA00051818"/>
    </source>
</evidence>
<evidence type="ECO:0000256" key="9">
    <source>
        <dbReference type="ARBA" id="ARBA00023264"/>
    </source>
</evidence>
<feature type="domain" description="Tyrosine specific protein phosphatases" evidence="25">
    <location>
        <begin position="177"/>
        <end position="245"/>
    </location>
</feature>
<dbReference type="InterPro" id="IPR029021">
    <property type="entry name" value="Prot-tyrosine_phosphatase-like"/>
</dbReference>
<dbReference type="InterPro" id="IPR020422">
    <property type="entry name" value="TYR_PHOSPHATASE_DUAL_dom"/>
</dbReference>
<evidence type="ECO:0000256" key="23">
    <source>
        <dbReference type="SAM" id="MobiDB-lite"/>
    </source>
</evidence>
<comment type="catalytic activity">
    <reaction evidence="14">
        <text>a 1,2-diacyl-sn-glycero-3-phospho-(1'-sn-glycero-3'-phosphate) + H2O = a 1,2-diacyl-sn-glycero-3-phospho-(1'-sn-glycerol) + phosphate</text>
        <dbReference type="Rhea" id="RHEA:33751"/>
        <dbReference type="ChEBI" id="CHEBI:15377"/>
        <dbReference type="ChEBI" id="CHEBI:43474"/>
        <dbReference type="ChEBI" id="CHEBI:60110"/>
        <dbReference type="ChEBI" id="CHEBI:64716"/>
        <dbReference type="EC" id="3.1.3.27"/>
    </reaction>
    <physiologicalReaction direction="left-to-right" evidence="14">
        <dbReference type="Rhea" id="RHEA:33752"/>
    </physiologicalReaction>
</comment>
<comment type="subcellular location">
    <subcellularLocation>
        <location evidence="1">Membrane</location>
    </subcellularLocation>
</comment>
<sequence length="266" mass="29315">MVPAPGAPGPPRDSLGSCPRVPTCEGTSSKASDCLQPSSSSSFQLSSRLSTATSGAERSPLCQAPKRGMAAAALLEAGLARVLYYPTLLYTLFRGNMPGRGHRDWYHRIDPTVLLGALPLRSMTRRLVQDENVRGVITMNEEYETRFLCNSSKEWKKVGVEQLRLSTVDMTGVPTLANLQKGVEFVLKYQSLGQCVYVHCKAGRSRSATMVAAYLIQVHNWSPEEAVRFITKIRPHIHVRPGQLEVLKEFYKEITPGAAKNEASHT</sequence>
<evidence type="ECO:0000256" key="17">
    <source>
        <dbReference type="ARBA" id="ARBA00052632"/>
    </source>
</evidence>
<evidence type="ECO:0000256" key="1">
    <source>
        <dbReference type="ARBA" id="ARBA00004370"/>
    </source>
</evidence>
<evidence type="ECO:0000256" key="2">
    <source>
        <dbReference type="ARBA" id="ARBA00005189"/>
    </source>
</evidence>
<feature type="region of interest" description="Disordered" evidence="23">
    <location>
        <begin position="1"/>
        <end position="60"/>
    </location>
</feature>
<evidence type="ECO:0000256" key="12">
    <source>
        <dbReference type="ARBA" id="ARBA00047986"/>
    </source>
</evidence>
<evidence type="ECO:0000256" key="16">
    <source>
        <dbReference type="ARBA" id="ARBA00052505"/>
    </source>
</evidence>
<dbReference type="CDD" id="cd14524">
    <property type="entry name" value="PTPMT1"/>
    <property type="match status" value="1"/>
</dbReference>
<protein>
    <recommendedName>
        <fullName evidence="21">Phosphatidylglycerophosphatase and protein-tyrosine phosphatase 1</fullName>
        <ecNumber evidence="11">3.1.3.27</ecNumber>
    </recommendedName>
    <alternativeName>
        <fullName evidence="22">Protein-tyrosine phosphatase mitochondrial 1</fullName>
    </alternativeName>
</protein>
<dbReference type="InterPro" id="IPR044596">
    <property type="entry name" value="PTPMT1-like"/>
</dbReference>
<comment type="pathway">
    <text evidence="2">Lipid metabolism.</text>
</comment>
<feature type="compositionally biased region" description="Pro residues" evidence="23">
    <location>
        <begin position="1"/>
        <end position="11"/>
    </location>
</feature>
<proteinExistence type="predicted"/>
<comment type="catalytic activity">
    <reaction evidence="12">
        <text>O-phospho-L-seryl-[protein] + H2O = L-seryl-[protein] + phosphate</text>
        <dbReference type="Rhea" id="RHEA:20629"/>
        <dbReference type="Rhea" id="RHEA-COMP:9863"/>
        <dbReference type="Rhea" id="RHEA-COMP:11604"/>
        <dbReference type="ChEBI" id="CHEBI:15377"/>
        <dbReference type="ChEBI" id="CHEBI:29999"/>
        <dbReference type="ChEBI" id="CHEBI:43474"/>
        <dbReference type="ChEBI" id="CHEBI:83421"/>
        <dbReference type="EC" id="3.1.3.16"/>
    </reaction>
    <physiologicalReaction direction="left-to-right" evidence="12">
        <dbReference type="Rhea" id="RHEA:20630"/>
    </physiologicalReaction>
</comment>
<evidence type="ECO:0000256" key="21">
    <source>
        <dbReference type="ARBA" id="ARBA00069309"/>
    </source>
</evidence>
<dbReference type="AlphaFoldDB" id="A0A2Y9E7K5"/>
<keyword evidence="7" id="KW-0472">Membrane</keyword>
<dbReference type="PROSITE" id="PS00383">
    <property type="entry name" value="TYR_PHOSPHATASE_1"/>
    <property type="match status" value="1"/>
</dbReference>
<dbReference type="PROSITE" id="PS50054">
    <property type="entry name" value="TYR_PHOSPHATASE_DUAL"/>
    <property type="match status" value="1"/>
</dbReference>
<dbReference type="EC" id="3.1.3.27" evidence="11"/>
<dbReference type="GO" id="GO:0008962">
    <property type="term" value="F:phosphatidylglycerophosphatase activity"/>
    <property type="evidence" value="ECO:0007669"/>
    <property type="project" value="UniProtKB-EC"/>
</dbReference>
<dbReference type="GO" id="GO:0004722">
    <property type="term" value="F:protein serine/threonine phosphatase activity"/>
    <property type="evidence" value="ECO:0007669"/>
    <property type="project" value="UniProtKB-EC"/>
</dbReference>
<evidence type="ECO:0000259" key="24">
    <source>
        <dbReference type="PROSITE" id="PS50054"/>
    </source>
</evidence>
<evidence type="ECO:0000256" key="6">
    <source>
        <dbReference type="ARBA" id="ARBA00023098"/>
    </source>
</evidence>
<comment type="catalytic activity">
    <reaction evidence="17">
        <text>1,2-di-(9Z-octadecenoyl)-sn-glycero-3-phospho-(1'-sn-glycerol-3'-phosphate) + H2O = 1,2-di-(9Z-octadecenoyl)-sn-glycero-3-phospho-(1'-sn-glycerol) + phosphate</text>
        <dbReference type="Rhea" id="RHEA:42304"/>
        <dbReference type="ChEBI" id="CHEBI:15377"/>
        <dbReference type="ChEBI" id="CHEBI:43474"/>
        <dbReference type="ChEBI" id="CHEBI:75163"/>
        <dbReference type="ChEBI" id="CHEBI:78907"/>
    </reaction>
    <physiologicalReaction direction="left-to-right" evidence="17">
        <dbReference type="Rhea" id="RHEA:42305"/>
    </physiologicalReaction>
</comment>
<evidence type="ECO:0000256" key="22">
    <source>
        <dbReference type="ARBA" id="ARBA00082724"/>
    </source>
</evidence>
<evidence type="ECO:0000256" key="5">
    <source>
        <dbReference type="ARBA" id="ARBA00022912"/>
    </source>
</evidence>
<comment type="catalytic activity">
    <reaction evidence="18">
        <text>1,2-dioctanoyl-sn-glycero-3-phospho-(1D-myo-inositol-5-phosphate) + H2O = 1,2-dioctanoyl-sn-glycero-3-phospho-(1D-myo-inositol) + phosphate</text>
        <dbReference type="Rhea" id="RHEA:42308"/>
        <dbReference type="ChEBI" id="CHEBI:15377"/>
        <dbReference type="ChEBI" id="CHEBI:43474"/>
        <dbReference type="ChEBI" id="CHEBI:65221"/>
        <dbReference type="ChEBI" id="CHEBI:78911"/>
    </reaction>
    <physiologicalReaction direction="left-to-right" evidence="18">
        <dbReference type="Rhea" id="RHEA:42309"/>
    </physiologicalReaction>
</comment>
<comment type="catalytic activity">
    <reaction evidence="15">
        <text>a 1-acyl-2-hexanoyl-sn-glycero-3-phospho-(1D-myo-inositol-5-phosphate) + H2O = a 1-acyl-2-hexanoyl-sn-glycero-3-phospho-(1D-myo-inositol) + phosphate</text>
        <dbReference type="Rhea" id="RHEA:42320"/>
        <dbReference type="ChEBI" id="CHEBI:15377"/>
        <dbReference type="ChEBI" id="CHEBI:43474"/>
        <dbReference type="ChEBI" id="CHEBI:78930"/>
        <dbReference type="ChEBI" id="CHEBI:78931"/>
    </reaction>
    <physiologicalReaction direction="left-to-right" evidence="15">
        <dbReference type="Rhea" id="RHEA:42321"/>
    </physiologicalReaction>
</comment>
<dbReference type="GO" id="GO:0004439">
    <property type="term" value="F:phosphatidylinositol-4,5-bisphosphate 5-phosphatase activity"/>
    <property type="evidence" value="ECO:0007669"/>
    <property type="project" value="TreeGrafter"/>
</dbReference>
<dbReference type="Proteomes" id="UP000248480">
    <property type="component" value="Unplaced"/>
</dbReference>
<evidence type="ECO:0000256" key="8">
    <source>
        <dbReference type="ARBA" id="ARBA00023209"/>
    </source>
</evidence>
<keyword evidence="4" id="KW-0378">Hydrolase</keyword>